<evidence type="ECO:0000256" key="1">
    <source>
        <dbReference type="ARBA" id="ARBA00022603"/>
    </source>
</evidence>
<dbReference type="GO" id="GO:0005634">
    <property type="term" value="C:nucleus"/>
    <property type="evidence" value="ECO:0007669"/>
    <property type="project" value="TreeGrafter"/>
</dbReference>
<proteinExistence type="inferred from homology"/>
<dbReference type="InterPro" id="IPR035247">
    <property type="entry name" value="PRMT5_TIM"/>
</dbReference>
<evidence type="ECO:0000256" key="5">
    <source>
        <dbReference type="PIRSR" id="PIRSR015894-1"/>
    </source>
</evidence>
<name>A0A9P1ILK6_9PELO</name>
<dbReference type="PANTHER" id="PTHR10738:SF0">
    <property type="entry name" value="PROTEIN ARGININE N-METHYLTRANSFERASE 5"/>
    <property type="match status" value="1"/>
</dbReference>
<evidence type="ECO:0000256" key="4">
    <source>
        <dbReference type="PIRNR" id="PIRNR015894"/>
    </source>
</evidence>
<evidence type="ECO:0000313" key="11">
    <source>
        <dbReference type="EMBL" id="CAI5446608.1"/>
    </source>
</evidence>
<feature type="domain" description="PRMT5 oligomerisation" evidence="10">
    <location>
        <begin position="494"/>
        <end position="698"/>
    </location>
</feature>
<dbReference type="InterPro" id="IPR035248">
    <property type="entry name" value="PRMT5_C"/>
</dbReference>
<evidence type="ECO:0000256" key="7">
    <source>
        <dbReference type="PIRSR" id="PIRSR015894-3"/>
    </source>
</evidence>
<dbReference type="GO" id="GO:0016274">
    <property type="term" value="F:protein-arginine N-methyltransferase activity"/>
    <property type="evidence" value="ECO:0007669"/>
    <property type="project" value="InterPro"/>
</dbReference>
<keyword evidence="1 4" id="KW-0489">Methyltransferase</keyword>
<protein>
    <recommendedName>
        <fullName evidence="4">Protein arginine N-methyltransferase</fullName>
    </recommendedName>
</protein>
<dbReference type="Gene3D" id="2.70.160.11">
    <property type="entry name" value="Hnrnp arginine n-methyltransferase1"/>
    <property type="match status" value="1"/>
</dbReference>
<keyword evidence="3 4" id="KW-0949">S-adenosyl-L-methionine</keyword>
<dbReference type="EMBL" id="CANHGI010000003">
    <property type="protein sequence ID" value="CAI5446608.1"/>
    <property type="molecule type" value="Genomic_DNA"/>
</dbReference>
<dbReference type="Gene3D" id="3.40.50.150">
    <property type="entry name" value="Vaccinia Virus protein VP39"/>
    <property type="match status" value="1"/>
</dbReference>
<dbReference type="OrthoDB" id="1368803at2759"/>
<comment type="caution">
    <text evidence="11">The sequence shown here is derived from an EMBL/GenBank/DDBJ whole genome shotgun (WGS) entry which is preliminary data.</text>
</comment>
<dbReference type="Pfam" id="PF05185">
    <property type="entry name" value="PRMT5"/>
    <property type="match status" value="1"/>
</dbReference>
<feature type="active site" description="Proton donor/acceptor" evidence="5">
    <location>
        <position position="462"/>
    </location>
</feature>
<dbReference type="AlphaFoldDB" id="A0A9P1ILK6"/>
<evidence type="ECO:0000259" key="9">
    <source>
        <dbReference type="Pfam" id="PF17285"/>
    </source>
</evidence>
<organism evidence="11 12">
    <name type="scientific">Caenorhabditis angaria</name>
    <dbReference type="NCBI Taxonomy" id="860376"/>
    <lineage>
        <taxon>Eukaryota</taxon>
        <taxon>Metazoa</taxon>
        <taxon>Ecdysozoa</taxon>
        <taxon>Nematoda</taxon>
        <taxon>Chromadorea</taxon>
        <taxon>Rhabditida</taxon>
        <taxon>Rhabditina</taxon>
        <taxon>Rhabditomorpha</taxon>
        <taxon>Rhabditoidea</taxon>
        <taxon>Rhabditidae</taxon>
        <taxon>Peloderinae</taxon>
        <taxon>Caenorhabditis</taxon>
    </lineage>
</organism>
<feature type="binding site" evidence="6">
    <location>
        <position position="413"/>
    </location>
    <ligand>
        <name>S-adenosyl-L-methionine</name>
        <dbReference type="ChEBI" id="CHEBI:59789"/>
    </ligand>
</feature>
<accession>A0A9P1ILK6</accession>
<dbReference type="PIRSF" id="PIRSF015894">
    <property type="entry name" value="Skb1_MeTrfase"/>
    <property type="match status" value="1"/>
</dbReference>
<evidence type="ECO:0000256" key="3">
    <source>
        <dbReference type="ARBA" id="ARBA00022691"/>
    </source>
</evidence>
<dbReference type="SUPFAM" id="SSF53335">
    <property type="entry name" value="S-adenosyl-L-methionine-dependent methyltransferases"/>
    <property type="match status" value="1"/>
</dbReference>
<evidence type="ECO:0000259" key="8">
    <source>
        <dbReference type="Pfam" id="PF05185"/>
    </source>
</evidence>
<feature type="binding site" evidence="6">
    <location>
        <position position="340"/>
    </location>
    <ligand>
        <name>S-adenosyl-L-methionine</name>
        <dbReference type="ChEBI" id="CHEBI:59789"/>
    </ligand>
</feature>
<dbReference type="PANTHER" id="PTHR10738">
    <property type="entry name" value="PROTEIN ARGININE N-METHYLTRANSFERASE 5"/>
    <property type="match status" value="1"/>
</dbReference>
<dbReference type="InterPro" id="IPR007857">
    <property type="entry name" value="Arg_MeTrfase_PRMT5"/>
</dbReference>
<dbReference type="FunFam" id="2.70.160.11:FF:000028">
    <property type="entry name" value="Protein arginine N-methyltransferase 5"/>
    <property type="match status" value="1"/>
</dbReference>
<keyword evidence="12" id="KW-1185">Reference proteome</keyword>
<dbReference type="InterPro" id="IPR025799">
    <property type="entry name" value="Arg_MeTrfase"/>
</dbReference>
<dbReference type="GO" id="GO:0005829">
    <property type="term" value="C:cytosol"/>
    <property type="evidence" value="ECO:0007669"/>
    <property type="project" value="TreeGrafter"/>
</dbReference>
<dbReference type="Pfam" id="PF17285">
    <property type="entry name" value="PRMT5_TIM"/>
    <property type="match status" value="1"/>
</dbReference>
<evidence type="ECO:0000256" key="6">
    <source>
        <dbReference type="PIRSR" id="PIRSR015894-2"/>
    </source>
</evidence>
<dbReference type="Pfam" id="PF17286">
    <property type="entry name" value="PRMT5_C"/>
    <property type="match status" value="1"/>
</dbReference>
<feature type="active site" description="Proton donor/acceptor" evidence="5">
    <location>
        <position position="471"/>
    </location>
</feature>
<comment type="similarity">
    <text evidence="4">Belongs to the class I-like SAM-binding methyltransferase superfamily.</text>
</comment>
<evidence type="ECO:0000256" key="2">
    <source>
        <dbReference type="ARBA" id="ARBA00022679"/>
    </source>
</evidence>
<keyword evidence="2 4" id="KW-0808">Transferase</keyword>
<feature type="domain" description="PRMT5 TIM barrel" evidence="9">
    <location>
        <begin position="56"/>
        <end position="280"/>
    </location>
</feature>
<feature type="site" description="Critical for specifying symmetric addition of methyl groups" evidence="7">
    <location>
        <position position="343"/>
    </location>
</feature>
<reference evidence="11" key="1">
    <citation type="submission" date="2022-11" db="EMBL/GenBank/DDBJ databases">
        <authorList>
            <person name="Kikuchi T."/>
        </authorList>
    </citation>
    <scope>NUCLEOTIDE SEQUENCE</scope>
    <source>
        <strain evidence="11">PS1010</strain>
    </source>
</reference>
<dbReference type="InterPro" id="IPR029063">
    <property type="entry name" value="SAM-dependent_MTases_sf"/>
</dbReference>
<feature type="domain" description="PRMT5 arginine-N-methyltransferase" evidence="8">
    <location>
        <begin position="317"/>
        <end position="491"/>
    </location>
</feature>
<dbReference type="GO" id="GO:0032259">
    <property type="term" value="P:methylation"/>
    <property type="evidence" value="ECO:0007669"/>
    <property type="project" value="UniProtKB-KW"/>
</dbReference>
<gene>
    <name evidence="11" type="ORF">CAMP_LOCUS9245</name>
</gene>
<evidence type="ECO:0000259" key="10">
    <source>
        <dbReference type="Pfam" id="PF17286"/>
    </source>
</evidence>
<sequence>MSKTYSDLIFDTESTRNIDEANSRINIGWITSRFDVAEHLDRKVVEFSSKLGAEQYNFIVYPVGGIIRGFWDPRRFPEAPPNIDLPDLQLANHLWETYVCAGISEWIDCDSENPDFAKFSEQELIKELNYACYLGLRTVVLNLTRKSSPNLAKIIKKWLWTKNVLFTIWVSLPTNLPKNEDLWSVWADFRKDCANFNGVRLQAILNITADLQDEFLELKLVERWKAEPVGAICVHSDVFTTGKDGQAVLPQLYQKLLQNLWMFDSMRLLLKQINDGTKYRQNLRREYATSLRFTVRNVTWMRQKMAKETDGFLATSNLDYHDVLQAPLQPLSDNLDSGVYNTFEQDPVKYQRYRDAVQLAFMDIAKDKESVVVYLLGAGRGPIGTMILEAEKRYNSECRDKNNKLKIKFYVVEKNPNAIVTLRFMNENAWRKRAILVESDMRSLPSLAKENNYEQPDLIVSELLGSFGDNELSPECLDGVTDFLKPTTISIPQKYTSYAAPIMSLNMHQTIKSAIPSFWGKGLVGHGRNEPELEEDDENEGEYVQKYPQGMAISRLDQIYVVYLRQFCALAENKPVFTFEHPNFAKTSNDREIVLDFDIDRAADIMGFAGYFDMILYKNVMLSIEPKTFSNGMISWFPAVIPLRKLYRVAEGDRIKFVISRKSDADGVWYEWNLEIHRKNGEIFKSPLQNQNGESYYMRK</sequence>
<feature type="binding site" evidence="6">
    <location>
        <begin position="440"/>
        <end position="441"/>
    </location>
    <ligand>
        <name>S-adenosyl-L-methionine</name>
        <dbReference type="ChEBI" id="CHEBI:59789"/>
    </ligand>
</feature>
<feature type="binding site" evidence="6">
    <location>
        <begin position="349"/>
        <end position="350"/>
    </location>
    <ligand>
        <name>S-adenosyl-L-methionine</name>
        <dbReference type="ChEBI" id="CHEBI:59789"/>
    </ligand>
</feature>
<dbReference type="PROSITE" id="PS51678">
    <property type="entry name" value="SAM_MT_PRMT"/>
    <property type="match status" value="1"/>
</dbReference>
<evidence type="ECO:0000313" key="12">
    <source>
        <dbReference type="Proteomes" id="UP001152747"/>
    </source>
</evidence>
<dbReference type="Proteomes" id="UP001152747">
    <property type="component" value="Unassembled WGS sequence"/>
</dbReference>
<dbReference type="InterPro" id="IPR035075">
    <property type="entry name" value="PRMT5"/>
</dbReference>
<dbReference type="Gene3D" id="3.20.20.150">
    <property type="entry name" value="Divalent-metal-dependent TIM barrel enzymes"/>
    <property type="match status" value="1"/>
</dbReference>
<dbReference type="GO" id="GO:0006355">
    <property type="term" value="P:regulation of DNA-templated transcription"/>
    <property type="evidence" value="ECO:0007669"/>
    <property type="project" value="TreeGrafter"/>
</dbReference>